<reference evidence="1 2" key="2">
    <citation type="submission" date="2007-06" db="EMBL/GenBank/DDBJ databases">
        <title>Draft genome sequence of Ruminococcus gnavus (ATCC 29149).</title>
        <authorList>
            <person name="Sudarsanam P."/>
            <person name="Ley R."/>
            <person name="Guruge J."/>
            <person name="Turnbaugh P.J."/>
            <person name="Mahowald M."/>
            <person name="Liep D."/>
            <person name="Gordon J."/>
        </authorList>
    </citation>
    <scope>NUCLEOTIDE SEQUENCE [LARGE SCALE GENOMIC DNA]</scope>
    <source>
        <strain evidence="1 2">ATCC 29149</strain>
    </source>
</reference>
<reference evidence="1 2" key="1">
    <citation type="submission" date="2007-04" db="EMBL/GenBank/DDBJ databases">
        <authorList>
            <person name="Fulton L."/>
            <person name="Clifton S."/>
            <person name="Fulton B."/>
            <person name="Xu J."/>
            <person name="Minx P."/>
            <person name="Pepin K.H."/>
            <person name="Johnson M."/>
            <person name="Thiruvilangam P."/>
            <person name="Bhonagiri V."/>
            <person name="Nash W.E."/>
            <person name="Mardis E.R."/>
            <person name="Wilson R.K."/>
        </authorList>
    </citation>
    <scope>NUCLEOTIDE SEQUENCE [LARGE SCALE GENOMIC DNA]</scope>
    <source>
        <strain evidence="1 2">ATCC 29149</strain>
    </source>
</reference>
<sequence length="38" mass="4310">MIRRNKMVEKATKEKDMQKSISFLGALLRACSNGRKGI</sequence>
<evidence type="ECO:0000313" key="1">
    <source>
        <dbReference type="EMBL" id="EDN78668.1"/>
    </source>
</evidence>
<dbReference type="EMBL" id="AAYG02000009">
    <property type="protein sequence ID" value="EDN78668.1"/>
    <property type="molecule type" value="Genomic_DNA"/>
</dbReference>
<dbReference type="AlphaFoldDB" id="A7B0K2"/>
<accession>A7B0K2</accession>
<protein>
    <submittedName>
        <fullName evidence="1">Uncharacterized protein</fullName>
    </submittedName>
</protein>
<name>A7B0K2_MEDG7</name>
<dbReference type="PaxDb" id="411470-RUMGNA_01078"/>
<comment type="caution">
    <text evidence="1">The sequence shown here is derived from an EMBL/GenBank/DDBJ whole genome shotgun (WGS) entry which is preliminary data.</text>
</comment>
<dbReference type="Proteomes" id="UP000004410">
    <property type="component" value="Unassembled WGS sequence"/>
</dbReference>
<organism evidence="1 2">
    <name type="scientific">Mediterraneibacter gnavus (strain ATCC 29149 / DSM 114966 / JCM 6515 / VPI C7-9)</name>
    <name type="common">Ruminococcus gnavus</name>
    <dbReference type="NCBI Taxonomy" id="411470"/>
    <lineage>
        <taxon>Bacteria</taxon>
        <taxon>Bacillati</taxon>
        <taxon>Bacillota</taxon>
        <taxon>Clostridia</taxon>
        <taxon>Lachnospirales</taxon>
        <taxon>Lachnospiraceae</taxon>
        <taxon>Mediterraneibacter</taxon>
    </lineage>
</organism>
<gene>
    <name evidence="1" type="ORF">RUMGNA_01078</name>
</gene>
<proteinExistence type="predicted"/>
<evidence type="ECO:0000313" key="2">
    <source>
        <dbReference type="Proteomes" id="UP000004410"/>
    </source>
</evidence>